<evidence type="ECO:0008006" key="6">
    <source>
        <dbReference type="Google" id="ProtNLM"/>
    </source>
</evidence>
<dbReference type="InterPro" id="IPR011765">
    <property type="entry name" value="Pept_M16_N"/>
</dbReference>
<organism evidence="4 5">
    <name type="scientific">candidate division WWE3 bacterium CG08_land_8_20_14_0_20_41_10</name>
    <dbReference type="NCBI Taxonomy" id="1975085"/>
    <lineage>
        <taxon>Bacteria</taxon>
        <taxon>Katanobacteria</taxon>
    </lineage>
</organism>
<dbReference type="InterPro" id="IPR050361">
    <property type="entry name" value="MPP/UQCRC_Complex"/>
</dbReference>
<gene>
    <name evidence="4" type="ORF">COT50_02400</name>
</gene>
<sequence length="428" mass="47420">MMDDFARFNVKRYEKVLRDGTKLVLYQKLESPIYIRALFNSGSRFNPPGKEGLAHFLEHMVVAGSKAFPTKDKLAIYIESRGGEFGAYTGVDTLGINVTVAEASDLPYAITTLKEILLEGLFDPNTVETERGSILKEIGDNESNPFSYLHELWSSLIFKNYVSGRSVLGSRETVSSITHDELLDYYDCAFTPKRCVYVACGDISIDELESAFNNNLTLKKGAYPITESLPQKQTESSTAFKFYEGNQTHMILGFETVKAFDKDEIPLGVIGEIIGGGRAASLTRKLRYEKGLVYGVSAGFSGYTDAGDFGVKTSTDGKNLQEVVDVIAKELERVGSGNLTQEEVDFAKTRLVKSAKIRLQTSRSWVDFHAYGELLADGGIFRLNDWLDAVNKLTFDDINKVGVKYFKPGILKMALCGSIDPSKITINH</sequence>
<dbReference type="Pfam" id="PF05193">
    <property type="entry name" value="Peptidase_M16_C"/>
    <property type="match status" value="1"/>
</dbReference>
<feature type="domain" description="Peptidase M16 C-terminal" evidence="3">
    <location>
        <begin position="176"/>
        <end position="351"/>
    </location>
</feature>
<dbReference type="SUPFAM" id="SSF63411">
    <property type="entry name" value="LuxS/MPP-like metallohydrolase"/>
    <property type="match status" value="2"/>
</dbReference>
<name>A0A2H0XBP8_UNCKA</name>
<protein>
    <recommendedName>
        <fullName evidence="6">Insulinase family protein</fullName>
    </recommendedName>
</protein>
<evidence type="ECO:0000313" key="4">
    <source>
        <dbReference type="EMBL" id="PIS22353.1"/>
    </source>
</evidence>
<dbReference type="Proteomes" id="UP000231252">
    <property type="component" value="Unassembled WGS sequence"/>
</dbReference>
<dbReference type="Pfam" id="PF00675">
    <property type="entry name" value="Peptidase_M16"/>
    <property type="match status" value="1"/>
</dbReference>
<dbReference type="Gene3D" id="3.30.830.10">
    <property type="entry name" value="Metalloenzyme, LuxS/M16 peptidase-like"/>
    <property type="match status" value="2"/>
</dbReference>
<comment type="caution">
    <text evidence="4">The sequence shown here is derived from an EMBL/GenBank/DDBJ whole genome shotgun (WGS) entry which is preliminary data.</text>
</comment>
<evidence type="ECO:0000259" key="2">
    <source>
        <dbReference type="Pfam" id="PF00675"/>
    </source>
</evidence>
<accession>A0A2H0XBP8</accession>
<dbReference type="PANTHER" id="PTHR11851">
    <property type="entry name" value="METALLOPROTEASE"/>
    <property type="match status" value="1"/>
</dbReference>
<feature type="domain" description="Peptidase M16 N-terminal" evidence="2">
    <location>
        <begin position="38"/>
        <end position="169"/>
    </location>
</feature>
<dbReference type="EMBL" id="PEYU01000055">
    <property type="protein sequence ID" value="PIS22353.1"/>
    <property type="molecule type" value="Genomic_DNA"/>
</dbReference>
<dbReference type="InterPro" id="IPR011249">
    <property type="entry name" value="Metalloenz_LuxS/M16"/>
</dbReference>
<dbReference type="AlphaFoldDB" id="A0A2H0XBP8"/>
<dbReference type="InterPro" id="IPR007863">
    <property type="entry name" value="Peptidase_M16_C"/>
</dbReference>
<evidence type="ECO:0000313" key="5">
    <source>
        <dbReference type="Proteomes" id="UP000231252"/>
    </source>
</evidence>
<dbReference type="GO" id="GO:0046872">
    <property type="term" value="F:metal ion binding"/>
    <property type="evidence" value="ECO:0007669"/>
    <property type="project" value="InterPro"/>
</dbReference>
<proteinExistence type="inferred from homology"/>
<reference evidence="5" key="1">
    <citation type="submission" date="2017-09" db="EMBL/GenBank/DDBJ databases">
        <title>Depth-based differentiation of microbial function through sediment-hosted aquifers and enrichment of novel symbionts in the deep terrestrial subsurface.</title>
        <authorList>
            <person name="Probst A.J."/>
            <person name="Ladd B."/>
            <person name="Jarett J.K."/>
            <person name="Geller-Mcgrath D.E."/>
            <person name="Sieber C.M.K."/>
            <person name="Emerson J.B."/>
            <person name="Anantharaman K."/>
            <person name="Thomas B.C."/>
            <person name="Malmstrom R."/>
            <person name="Stieglmeier M."/>
            <person name="Klingl A."/>
            <person name="Woyke T."/>
            <person name="Ryan C.M."/>
            <person name="Banfield J.F."/>
        </authorList>
    </citation>
    <scope>NUCLEOTIDE SEQUENCE [LARGE SCALE GENOMIC DNA]</scope>
</reference>
<dbReference type="PANTHER" id="PTHR11851:SF49">
    <property type="entry name" value="MITOCHONDRIAL-PROCESSING PEPTIDASE SUBUNIT ALPHA"/>
    <property type="match status" value="1"/>
</dbReference>
<evidence type="ECO:0000259" key="3">
    <source>
        <dbReference type="Pfam" id="PF05193"/>
    </source>
</evidence>
<comment type="similarity">
    <text evidence="1">Belongs to the peptidase M16 family.</text>
</comment>
<evidence type="ECO:0000256" key="1">
    <source>
        <dbReference type="ARBA" id="ARBA00007261"/>
    </source>
</evidence>